<name>C1EF75_MICCC</name>
<reference evidence="2 3" key="1">
    <citation type="journal article" date="2009" name="Science">
        <title>Green evolution and dynamic adaptations revealed by genomes of the marine picoeukaryotes Micromonas.</title>
        <authorList>
            <person name="Worden A.Z."/>
            <person name="Lee J.H."/>
            <person name="Mock T."/>
            <person name="Rouze P."/>
            <person name="Simmons M.P."/>
            <person name="Aerts A.L."/>
            <person name="Allen A.E."/>
            <person name="Cuvelier M.L."/>
            <person name="Derelle E."/>
            <person name="Everett M.V."/>
            <person name="Foulon E."/>
            <person name="Grimwood J."/>
            <person name="Gundlach H."/>
            <person name="Henrissat B."/>
            <person name="Napoli C."/>
            <person name="McDonald S.M."/>
            <person name="Parker M.S."/>
            <person name="Rombauts S."/>
            <person name="Salamov A."/>
            <person name="Von Dassow P."/>
            <person name="Badger J.H."/>
            <person name="Coutinho P.M."/>
            <person name="Demir E."/>
            <person name="Dubchak I."/>
            <person name="Gentemann C."/>
            <person name="Eikrem W."/>
            <person name="Gready J.E."/>
            <person name="John U."/>
            <person name="Lanier W."/>
            <person name="Lindquist E.A."/>
            <person name="Lucas S."/>
            <person name="Mayer K.F."/>
            <person name="Moreau H."/>
            <person name="Not F."/>
            <person name="Otillar R."/>
            <person name="Panaud O."/>
            <person name="Pangilinan J."/>
            <person name="Paulsen I."/>
            <person name="Piegu B."/>
            <person name="Poliakov A."/>
            <person name="Robbens S."/>
            <person name="Schmutz J."/>
            <person name="Toulza E."/>
            <person name="Wyss T."/>
            <person name="Zelensky A."/>
            <person name="Zhou K."/>
            <person name="Armbrust E.V."/>
            <person name="Bhattacharya D."/>
            <person name="Goodenough U.W."/>
            <person name="Van de Peer Y."/>
            <person name="Grigoriev I.V."/>
        </authorList>
    </citation>
    <scope>NUCLEOTIDE SEQUENCE [LARGE SCALE GENOMIC DNA]</scope>
    <source>
        <strain evidence="3">RCC299 / NOUM17</strain>
    </source>
</reference>
<evidence type="ECO:0000256" key="1">
    <source>
        <dbReference type="SAM" id="MobiDB-lite"/>
    </source>
</evidence>
<dbReference type="Proteomes" id="UP000002009">
    <property type="component" value="Chromosome 13"/>
</dbReference>
<keyword evidence="3" id="KW-1185">Reference proteome</keyword>
<dbReference type="KEGG" id="mis:MICPUN_103847"/>
<protein>
    <submittedName>
        <fullName evidence="2">Uncharacterized protein</fullName>
    </submittedName>
</protein>
<feature type="region of interest" description="Disordered" evidence="1">
    <location>
        <begin position="107"/>
        <end position="155"/>
    </location>
</feature>
<organism evidence="2 3">
    <name type="scientific">Micromonas commoda (strain RCC299 / NOUM17 / CCMP2709)</name>
    <name type="common">Picoplanktonic green alga</name>
    <dbReference type="NCBI Taxonomy" id="296587"/>
    <lineage>
        <taxon>Eukaryota</taxon>
        <taxon>Viridiplantae</taxon>
        <taxon>Chlorophyta</taxon>
        <taxon>Mamiellophyceae</taxon>
        <taxon>Mamiellales</taxon>
        <taxon>Mamiellaceae</taxon>
        <taxon>Micromonas</taxon>
    </lineage>
</organism>
<dbReference type="AlphaFoldDB" id="C1EF75"/>
<dbReference type="OMA" id="ATNACEL"/>
<feature type="compositionally biased region" description="Low complexity" evidence="1">
    <location>
        <begin position="136"/>
        <end position="155"/>
    </location>
</feature>
<evidence type="ECO:0000313" key="3">
    <source>
        <dbReference type="Proteomes" id="UP000002009"/>
    </source>
</evidence>
<dbReference type="GeneID" id="8248473"/>
<dbReference type="OrthoDB" id="10611494at2759"/>
<sequence length="207" mass="22113">MSRQLPVGWEERRNNLSERDMMLGAAAAGTFSSKGIIANAYEDGTEHHKTSEEVEAFWMKQIEKERAEAAAAGEKRTPGSLPWGFEHRAKVRDAEAKAYAAAAATTTTARAQKSDGPPAPIAFASADRHSQPTTMTTTGSDAAPDDATTTTTTGSSTAEVALVRVTTHAMEQLAAALTAKPTRLDADDRAKFAAAMKRCMDAVMHCR</sequence>
<proteinExistence type="predicted"/>
<dbReference type="RefSeq" id="XP_002505543.1">
    <property type="nucleotide sequence ID" value="XM_002505497.1"/>
</dbReference>
<gene>
    <name evidence="2" type="ORF">MICPUN_103847</name>
</gene>
<dbReference type="InParanoid" id="C1EF75"/>
<accession>C1EF75</accession>
<evidence type="ECO:0000313" key="2">
    <source>
        <dbReference type="EMBL" id="ACO66801.1"/>
    </source>
</evidence>
<dbReference type="EMBL" id="CP001331">
    <property type="protein sequence ID" value="ACO66801.1"/>
    <property type="molecule type" value="Genomic_DNA"/>
</dbReference>